<dbReference type="Proteomes" id="UP001054857">
    <property type="component" value="Unassembled WGS sequence"/>
</dbReference>
<evidence type="ECO:0008006" key="5">
    <source>
        <dbReference type="Google" id="ProtNLM"/>
    </source>
</evidence>
<feature type="non-terminal residue" evidence="3">
    <location>
        <position position="1"/>
    </location>
</feature>
<feature type="region of interest" description="Disordered" evidence="2">
    <location>
        <begin position="263"/>
        <end position="297"/>
    </location>
</feature>
<dbReference type="Gene3D" id="3.40.1000.30">
    <property type="match status" value="1"/>
</dbReference>
<reference evidence="3 4" key="1">
    <citation type="journal article" date="2021" name="Sci. Rep.">
        <title>Genome sequencing of the multicellular alga Astrephomene provides insights into convergent evolution of germ-soma differentiation.</title>
        <authorList>
            <person name="Yamashita S."/>
            <person name="Yamamoto K."/>
            <person name="Matsuzaki R."/>
            <person name="Suzuki S."/>
            <person name="Yamaguchi H."/>
            <person name="Hirooka S."/>
            <person name="Minakuchi Y."/>
            <person name="Miyagishima S."/>
            <person name="Kawachi M."/>
            <person name="Toyoda A."/>
            <person name="Nozaki H."/>
        </authorList>
    </citation>
    <scope>NUCLEOTIDE SEQUENCE [LARGE SCALE GENOMIC DNA]</scope>
    <source>
        <strain evidence="3 4">NIES-4017</strain>
    </source>
</reference>
<dbReference type="InterPro" id="IPR045128">
    <property type="entry name" value="PI31-like"/>
</dbReference>
<evidence type="ECO:0000313" key="4">
    <source>
        <dbReference type="Proteomes" id="UP001054857"/>
    </source>
</evidence>
<feature type="compositionally biased region" description="Gly residues" evidence="2">
    <location>
        <begin position="369"/>
        <end position="384"/>
    </location>
</feature>
<dbReference type="PANTHER" id="PTHR13266:SF1">
    <property type="entry name" value="PROTEASOME INHIBITOR PI31 SUBUNIT"/>
    <property type="match status" value="1"/>
</dbReference>
<feature type="region of interest" description="Disordered" evidence="2">
    <location>
        <begin position="361"/>
        <end position="435"/>
    </location>
</feature>
<dbReference type="GO" id="GO:0004866">
    <property type="term" value="F:endopeptidase inhibitor activity"/>
    <property type="evidence" value="ECO:0007669"/>
    <property type="project" value="InterPro"/>
</dbReference>
<dbReference type="AlphaFoldDB" id="A0AAD3E1D3"/>
<gene>
    <name evidence="3" type="ORF">Agub_g14375</name>
</gene>
<evidence type="ECO:0000256" key="2">
    <source>
        <dbReference type="SAM" id="MobiDB-lite"/>
    </source>
</evidence>
<protein>
    <recommendedName>
        <fullName evidence="5">PI31 proteasome regulator C-terminal domain-containing protein</fullName>
    </recommendedName>
</protein>
<comment type="similarity">
    <text evidence="1">Belongs to the proteasome inhibitor PI31 family.</text>
</comment>
<feature type="compositionally biased region" description="Low complexity" evidence="2">
    <location>
        <begin position="162"/>
        <end position="183"/>
    </location>
</feature>
<dbReference type="GO" id="GO:0070628">
    <property type="term" value="F:proteasome binding"/>
    <property type="evidence" value="ECO:0007669"/>
    <property type="project" value="InterPro"/>
</dbReference>
<sequence length="435" mass="43083">RIWSVDAMATPQAVTAVIRAARPDFKSRADKLVFAVHAIISVNGFSLRKVGEGVDEAAARGAASLPSEEADLAGWNPQGQQDGDPYSFLYTPEPATLPPQVQQQQQQQVPPPPPLLLLKCLRLESGIGATADVGTATPAAAAAAAGGEVLLVSLLAADNSASSTSTSSASASSASPTAPSSSSGPPVTLELPLDRYVPASPDPAAAAPAAAAPAAGGYQHLEELIGRVQGALGEVMGVQGGAKTGNNTNNNNIRGAATTATATATGAAAGRSGPQQGREDPLRLPTRGSPPPPMWGPQPVPFPVGGIGDGDLMPGGGGGGGFPGGLGGGMMGVPHPAFPGPRGAGGGMHVGPENPIFAGRLRHPPPGGPGGGLGSGGGGGGGVPGMRWDPISPEGLQGWGPDDFTAEGRLGRSEGLNDIGRPPPGRGPDWDNMFG</sequence>
<evidence type="ECO:0000256" key="1">
    <source>
        <dbReference type="ARBA" id="ARBA00006405"/>
    </source>
</evidence>
<organism evidence="3 4">
    <name type="scientific">Astrephomene gubernaculifera</name>
    <dbReference type="NCBI Taxonomy" id="47775"/>
    <lineage>
        <taxon>Eukaryota</taxon>
        <taxon>Viridiplantae</taxon>
        <taxon>Chlorophyta</taxon>
        <taxon>core chlorophytes</taxon>
        <taxon>Chlorophyceae</taxon>
        <taxon>CS clade</taxon>
        <taxon>Chlamydomonadales</taxon>
        <taxon>Astrephomenaceae</taxon>
        <taxon>Astrephomene</taxon>
    </lineage>
</organism>
<feature type="compositionally biased region" description="Pro residues" evidence="2">
    <location>
        <begin position="288"/>
        <end position="297"/>
    </location>
</feature>
<accession>A0AAD3E1D3</accession>
<feature type="region of interest" description="Disordered" evidence="2">
    <location>
        <begin position="71"/>
        <end position="113"/>
    </location>
</feature>
<name>A0AAD3E1D3_9CHLO</name>
<dbReference type="EMBL" id="BMAR01000055">
    <property type="protein sequence ID" value="GFR51895.1"/>
    <property type="molecule type" value="Genomic_DNA"/>
</dbReference>
<feature type="compositionally biased region" description="Low complexity" evidence="2">
    <location>
        <begin position="98"/>
        <end position="108"/>
    </location>
</feature>
<keyword evidence="4" id="KW-1185">Reference proteome</keyword>
<dbReference type="PANTHER" id="PTHR13266">
    <property type="entry name" value="PROTEASOME INHIBITOR"/>
    <property type="match status" value="1"/>
</dbReference>
<proteinExistence type="inferred from homology"/>
<feature type="region of interest" description="Disordered" evidence="2">
    <location>
        <begin position="162"/>
        <end position="205"/>
    </location>
</feature>
<comment type="caution">
    <text evidence="3">The sequence shown here is derived from an EMBL/GenBank/DDBJ whole genome shotgun (WGS) entry which is preliminary data.</text>
</comment>
<dbReference type="GO" id="GO:0043161">
    <property type="term" value="P:proteasome-mediated ubiquitin-dependent protein catabolic process"/>
    <property type="evidence" value="ECO:0007669"/>
    <property type="project" value="InterPro"/>
</dbReference>
<evidence type="ECO:0000313" key="3">
    <source>
        <dbReference type="EMBL" id="GFR51895.1"/>
    </source>
</evidence>